<dbReference type="PROSITE" id="PS51194">
    <property type="entry name" value="HELICASE_CTER"/>
    <property type="match status" value="1"/>
</dbReference>
<dbReference type="InterPro" id="IPR027417">
    <property type="entry name" value="P-loop_NTPase"/>
</dbReference>
<dbReference type="EMBL" id="HBIJ01022358">
    <property type="protein sequence ID" value="CAE0373779.1"/>
    <property type="molecule type" value="Transcribed_RNA"/>
</dbReference>
<dbReference type="InterPro" id="IPR000629">
    <property type="entry name" value="RNA-helicase_DEAD-box_CS"/>
</dbReference>
<comment type="similarity">
    <text evidence="6">Belongs to the DEAD box helicase family.</text>
</comment>
<dbReference type="Gene3D" id="3.40.50.300">
    <property type="entry name" value="P-loop containing nucleotide triphosphate hydrolases"/>
    <property type="match status" value="2"/>
</dbReference>
<dbReference type="Pfam" id="PF00270">
    <property type="entry name" value="DEAD"/>
    <property type="match status" value="1"/>
</dbReference>
<evidence type="ECO:0000256" key="5">
    <source>
        <dbReference type="PROSITE-ProRule" id="PRU00552"/>
    </source>
</evidence>
<dbReference type="GO" id="GO:0003676">
    <property type="term" value="F:nucleic acid binding"/>
    <property type="evidence" value="ECO:0007669"/>
    <property type="project" value="InterPro"/>
</dbReference>
<dbReference type="AlphaFoldDB" id="A0A7S3K595"/>
<feature type="region of interest" description="Disordered" evidence="7">
    <location>
        <begin position="689"/>
        <end position="767"/>
    </location>
</feature>
<keyword evidence="1 6" id="KW-0547">Nucleotide-binding</keyword>
<evidence type="ECO:0008006" key="12">
    <source>
        <dbReference type="Google" id="ProtNLM"/>
    </source>
</evidence>
<evidence type="ECO:0000256" key="6">
    <source>
        <dbReference type="RuleBase" id="RU000492"/>
    </source>
</evidence>
<dbReference type="InterPro" id="IPR014001">
    <property type="entry name" value="Helicase_ATP-bd"/>
</dbReference>
<gene>
    <name evidence="11" type="ORF">ALAG00032_LOCUS14581</name>
</gene>
<dbReference type="SUPFAM" id="SSF52540">
    <property type="entry name" value="P-loop containing nucleoside triphosphate hydrolases"/>
    <property type="match status" value="2"/>
</dbReference>
<dbReference type="PANTHER" id="PTHR47959">
    <property type="entry name" value="ATP-DEPENDENT RNA HELICASE RHLE-RELATED"/>
    <property type="match status" value="1"/>
</dbReference>
<dbReference type="GO" id="GO:0005524">
    <property type="term" value="F:ATP binding"/>
    <property type="evidence" value="ECO:0007669"/>
    <property type="project" value="UniProtKB-KW"/>
</dbReference>
<accession>A0A7S3K595</accession>
<name>A0A7S3K595_9STRA</name>
<evidence type="ECO:0000259" key="8">
    <source>
        <dbReference type="PROSITE" id="PS51192"/>
    </source>
</evidence>
<dbReference type="InterPro" id="IPR014014">
    <property type="entry name" value="RNA_helicase_DEAD_Q_motif"/>
</dbReference>
<dbReference type="GO" id="GO:0016787">
    <property type="term" value="F:hydrolase activity"/>
    <property type="evidence" value="ECO:0007669"/>
    <property type="project" value="UniProtKB-KW"/>
</dbReference>
<reference evidence="11" key="1">
    <citation type="submission" date="2021-01" db="EMBL/GenBank/DDBJ databases">
        <authorList>
            <person name="Corre E."/>
            <person name="Pelletier E."/>
            <person name="Niang G."/>
            <person name="Scheremetjew M."/>
            <person name="Finn R."/>
            <person name="Kale V."/>
            <person name="Holt S."/>
            <person name="Cochrane G."/>
            <person name="Meng A."/>
            <person name="Brown T."/>
            <person name="Cohen L."/>
        </authorList>
    </citation>
    <scope>NUCLEOTIDE SEQUENCE</scope>
    <source>
        <strain evidence="11">CCMP1510</strain>
    </source>
</reference>
<dbReference type="CDD" id="cd18787">
    <property type="entry name" value="SF2_C_DEAD"/>
    <property type="match status" value="1"/>
</dbReference>
<dbReference type="Pfam" id="PF00271">
    <property type="entry name" value="Helicase_C"/>
    <property type="match status" value="1"/>
</dbReference>
<dbReference type="PANTHER" id="PTHR47959:SF1">
    <property type="entry name" value="ATP-DEPENDENT RNA HELICASE DBPA"/>
    <property type="match status" value="1"/>
</dbReference>
<feature type="short sequence motif" description="Q motif" evidence="5">
    <location>
        <begin position="45"/>
        <end position="73"/>
    </location>
</feature>
<organism evidence="11">
    <name type="scientific">Aureoumbra lagunensis</name>
    <dbReference type="NCBI Taxonomy" id="44058"/>
    <lineage>
        <taxon>Eukaryota</taxon>
        <taxon>Sar</taxon>
        <taxon>Stramenopiles</taxon>
        <taxon>Ochrophyta</taxon>
        <taxon>Pelagophyceae</taxon>
        <taxon>Pelagomonadales</taxon>
        <taxon>Aureoumbra</taxon>
    </lineage>
</organism>
<dbReference type="PROSITE" id="PS51195">
    <property type="entry name" value="Q_MOTIF"/>
    <property type="match status" value="1"/>
</dbReference>
<keyword evidence="3 6" id="KW-0347">Helicase</keyword>
<dbReference type="PROSITE" id="PS00039">
    <property type="entry name" value="DEAD_ATP_HELICASE"/>
    <property type="match status" value="1"/>
</dbReference>
<protein>
    <recommendedName>
        <fullName evidence="12">RNA helicase</fullName>
    </recommendedName>
</protein>
<evidence type="ECO:0000256" key="1">
    <source>
        <dbReference type="ARBA" id="ARBA00022741"/>
    </source>
</evidence>
<feature type="compositionally biased region" description="Basic residues" evidence="7">
    <location>
        <begin position="748"/>
        <end position="767"/>
    </location>
</feature>
<feature type="compositionally biased region" description="Basic and acidic residues" evidence="7">
    <location>
        <begin position="707"/>
        <end position="723"/>
    </location>
</feature>
<evidence type="ECO:0000256" key="3">
    <source>
        <dbReference type="ARBA" id="ARBA00022806"/>
    </source>
</evidence>
<feature type="domain" description="Helicase C-terminal" evidence="9">
    <location>
        <begin position="325"/>
        <end position="493"/>
    </location>
</feature>
<evidence type="ECO:0000259" key="10">
    <source>
        <dbReference type="PROSITE" id="PS51195"/>
    </source>
</evidence>
<evidence type="ECO:0000256" key="4">
    <source>
        <dbReference type="ARBA" id="ARBA00022840"/>
    </source>
</evidence>
<dbReference type="InterPro" id="IPR001650">
    <property type="entry name" value="Helicase_C-like"/>
</dbReference>
<feature type="domain" description="DEAD-box RNA helicase Q" evidence="10">
    <location>
        <begin position="45"/>
        <end position="73"/>
    </location>
</feature>
<keyword evidence="4 6" id="KW-0067">ATP-binding</keyword>
<dbReference type="InterPro" id="IPR050079">
    <property type="entry name" value="DEAD_box_RNA_helicase"/>
</dbReference>
<evidence type="ECO:0000256" key="7">
    <source>
        <dbReference type="SAM" id="MobiDB-lite"/>
    </source>
</evidence>
<dbReference type="GO" id="GO:0005829">
    <property type="term" value="C:cytosol"/>
    <property type="evidence" value="ECO:0007669"/>
    <property type="project" value="TreeGrafter"/>
</dbReference>
<keyword evidence="2 6" id="KW-0378">Hydrolase</keyword>
<dbReference type="SMART" id="SM00490">
    <property type="entry name" value="HELICc"/>
    <property type="match status" value="1"/>
</dbReference>
<dbReference type="GO" id="GO:0003724">
    <property type="term" value="F:RNA helicase activity"/>
    <property type="evidence" value="ECO:0007669"/>
    <property type="project" value="InterPro"/>
</dbReference>
<sequence length="767" mass="85213">MDAAAGRDRRAVKVARERSAHEAVDEEAIAKGIFESVVRTSDENKSWESLSLSRPLLRAVATAGYASPTPVQAAVIPIAIAGRDVCASAATGSGKTAAFVLPCLERFLAWRGGYGKNMNGLQAQIKFILLLPTRELASQCEYVLRTLGGQLRPAPVLTCLITGGTKNIRQQEAALRRRPDAIVATPGRLLDHVTNTSSFALDQIECCVLDEADKLLELGFEKEVKRLLQALPGGSKTTGILGSRSGRRQTLLFSATFGAQVETLAALSLDRPVRIKITADAAPGGVAKRLTQDFIKLKTDAEKHGARQEIAEREATFLALVSHSLIDKETSEKEKASATDKKKERRRQQMVAFFETRAQVSRMARIIQALRSLGHNEVPEALQLHGGLRQIERSANLEAFSNGDAILLLCTDVAARGLDLEQVGYVINFDMPRTVSAYVHRVGRTARAGRSGLAITIVGKARRQVLKDYLRARTADLDASVSDSTNLANTQVRNRVVTKQYVNDYKQALVSAETCIAELAEKEVLDRATDNAQLETDRAYNLVAHADEIHSRPKRTWFQSSRERDEIKSRAKEQAKDEARLADGLAIKKEARLAVGLPVRGPRGMPEGPGHRLSRKKRRRLEALQQTIDQDDDRDETEKRKKKKNTIDHQAIAADREANLAKIKRVAHKAKLTNRRKIEVDDSVPISERRTKAKHKTKFGEFQSDESTSRFKTERNTDDKNTNDDDINADPLLSSRRFTEFDPSRVSAFKKHKNKGAFKSKTRYKRR</sequence>
<feature type="region of interest" description="Disordered" evidence="7">
    <location>
        <begin position="598"/>
        <end position="648"/>
    </location>
</feature>
<dbReference type="InterPro" id="IPR011545">
    <property type="entry name" value="DEAD/DEAH_box_helicase_dom"/>
</dbReference>
<dbReference type="PROSITE" id="PS51192">
    <property type="entry name" value="HELICASE_ATP_BIND_1"/>
    <property type="match status" value="1"/>
</dbReference>
<dbReference type="SMART" id="SM00487">
    <property type="entry name" value="DEXDc"/>
    <property type="match status" value="1"/>
</dbReference>
<evidence type="ECO:0000256" key="2">
    <source>
        <dbReference type="ARBA" id="ARBA00022801"/>
    </source>
</evidence>
<evidence type="ECO:0000313" key="11">
    <source>
        <dbReference type="EMBL" id="CAE0373779.1"/>
    </source>
</evidence>
<feature type="domain" description="Helicase ATP-binding" evidence="8">
    <location>
        <begin position="76"/>
        <end position="275"/>
    </location>
</feature>
<evidence type="ECO:0000259" key="9">
    <source>
        <dbReference type="PROSITE" id="PS51194"/>
    </source>
</evidence>
<proteinExistence type="inferred from homology"/>